<dbReference type="HOGENOM" id="CLU_863946_0_0_1"/>
<proteinExistence type="predicted"/>
<reference evidence="2 4" key="2">
    <citation type="journal article" date="2013" name="Nature">
        <title>Insights into bilaterian evolution from three spiralian genomes.</title>
        <authorList>
            <person name="Simakov O."/>
            <person name="Marletaz F."/>
            <person name="Cho S.J."/>
            <person name="Edsinger-Gonzales E."/>
            <person name="Havlak P."/>
            <person name="Hellsten U."/>
            <person name="Kuo D.H."/>
            <person name="Larsson T."/>
            <person name="Lv J."/>
            <person name="Arendt D."/>
            <person name="Savage R."/>
            <person name="Osoegawa K."/>
            <person name="de Jong P."/>
            <person name="Grimwood J."/>
            <person name="Chapman J.A."/>
            <person name="Shapiro H."/>
            <person name="Aerts A."/>
            <person name="Otillar R.P."/>
            <person name="Terry A.Y."/>
            <person name="Boore J.L."/>
            <person name="Grigoriev I.V."/>
            <person name="Lindberg D.R."/>
            <person name="Seaver E.C."/>
            <person name="Weisblat D.A."/>
            <person name="Putnam N.H."/>
            <person name="Rokhsar D.S."/>
        </authorList>
    </citation>
    <scope>NUCLEOTIDE SEQUENCE</scope>
    <source>
        <strain evidence="2 4">I ESC-2004</strain>
    </source>
</reference>
<feature type="compositionally biased region" description="Polar residues" evidence="1">
    <location>
        <begin position="271"/>
        <end position="289"/>
    </location>
</feature>
<dbReference type="OMA" id="RRNIWAT"/>
<keyword evidence="4" id="KW-1185">Reference proteome</keyword>
<dbReference type="EMBL" id="AMQN01009852">
    <property type="status" value="NOT_ANNOTATED_CDS"/>
    <property type="molecule type" value="Genomic_DNA"/>
</dbReference>
<dbReference type="AlphaFoldDB" id="R7U8B6"/>
<protein>
    <submittedName>
        <fullName evidence="2 3">Uncharacterized protein</fullName>
    </submittedName>
</protein>
<name>R7U8B6_CAPTE</name>
<evidence type="ECO:0000313" key="3">
    <source>
        <dbReference type="EnsemblMetazoa" id="CapteP206518"/>
    </source>
</evidence>
<feature type="compositionally biased region" description="Acidic residues" evidence="1">
    <location>
        <begin position="291"/>
        <end position="300"/>
    </location>
</feature>
<feature type="compositionally biased region" description="Pro residues" evidence="1">
    <location>
        <begin position="148"/>
        <end position="161"/>
    </location>
</feature>
<gene>
    <name evidence="2" type="ORF">CAPTEDRAFT_206518</name>
</gene>
<evidence type="ECO:0000313" key="2">
    <source>
        <dbReference type="EMBL" id="ELT99916.1"/>
    </source>
</evidence>
<accession>R7U8B6</accession>
<dbReference type="STRING" id="283909.R7U8B6"/>
<feature type="compositionally biased region" description="Basic and acidic residues" evidence="1">
    <location>
        <begin position="25"/>
        <end position="34"/>
    </location>
</feature>
<feature type="compositionally biased region" description="Low complexity" evidence="1">
    <location>
        <begin position="138"/>
        <end position="147"/>
    </location>
</feature>
<reference evidence="4" key="1">
    <citation type="submission" date="2012-12" db="EMBL/GenBank/DDBJ databases">
        <authorList>
            <person name="Hellsten U."/>
            <person name="Grimwood J."/>
            <person name="Chapman J.A."/>
            <person name="Shapiro H."/>
            <person name="Aerts A."/>
            <person name="Otillar R.P."/>
            <person name="Terry A.Y."/>
            <person name="Boore J.L."/>
            <person name="Simakov O."/>
            <person name="Marletaz F."/>
            <person name="Cho S.-J."/>
            <person name="Edsinger-Gonzales E."/>
            <person name="Havlak P."/>
            <person name="Kuo D.-H."/>
            <person name="Larsson T."/>
            <person name="Lv J."/>
            <person name="Arendt D."/>
            <person name="Savage R."/>
            <person name="Osoegawa K."/>
            <person name="de Jong P."/>
            <person name="Lindberg D.R."/>
            <person name="Seaver E.C."/>
            <person name="Weisblat D.A."/>
            <person name="Putnam N.H."/>
            <person name="Grigoriev I.V."/>
            <person name="Rokhsar D.S."/>
        </authorList>
    </citation>
    <scope>NUCLEOTIDE SEQUENCE</scope>
    <source>
        <strain evidence="4">I ESC-2004</strain>
    </source>
</reference>
<feature type="compositionally biased region" description="Low complexity" evidence="1">
    <location>
        <begin position="162"/>
        <end position="179"/>
    </location>
</feature>
<evidence type="ECO:0000256" key="1">
    <source>
        <dbReference type="SAM" id="MobiDB-lite"/>
    </source>
</evidence>
<feature type="compositionally biased region" description="Acidic residues" evidence="1">
    <location>
        <begin position="252"/>
        <end position="268"/>
    </location>
</feature>
<organism evidence="2">
    <name type="scientific">Capitella teleta</name>
    <name type="common">Polychaete worm</name>
    <dbReference type="NCBI Taxonomy" id="283909"/>
    <lineage>
        <taxon>Eukaryota</taxon>
        <taxon>Metazoa</taxon>
        <taxon>Spiralia</taxon>
        <taxon>Lophotrochozoa</taxon>
        <taxon>Annelida</taxon>
        <taxon>Polychaeta</taxon>
        <taxon>Sedentaria</taxon>
        <taxon>Scolecida</taxon>
        <taxon>Capitellidae</taxon>
        <taxon>Capitella</taxon>
    </lineage>
</organism>
<reference evidence="3" key="3">
    <citation type="submission" date="2015-06" db="UniProtKB">
        <authorList>
            <consortium name="EnsemblMetazoa"/>
        </authorList>
    </citation>
    <scope>IDENTIFICATION</scope>
</reference>
<sequence>MEADDDQDTAALCKEMKPTVSAMKARFETKKSAETKGPPLPSVKPKQSNGSAAGATKPPTPTGVEVRDKADSLLVTRPSSRETMWPPPKSPASDASGRSSTLQIPAVFAASTKPPVNKPKPVLKPKPTNETVSPPVKSATSSPVKAPVSPPAKAPVSPPAKAPVSPAVKAPVSPAVKEPTCPPVTSPVSSKANDVAPGRSDDNNNTTDTRKPPPQKLDPFVTHEGKRYKLISLIPKAGKAPSKPSRPKDVDLESFFEENDEELYDDIGDYQRTTVPSVRQSTVSQISTYDSENEDEDGEDEILYDTVGADPEDEGEELYEEL</sequence>
<dbReference type="EnsemblMetazoa" id="CapteT206518">
    <property type="protein sequence ID" value="CapteP206518"/>
    <property type="gene ID" value="CapteG206518"/>
</dbReference>
<evidence type="ECO:0000313" key="4">
    <source>
        <dbReference type="Proteomes" id="UP000014760"/>
    </source>
</evidence>
<dbReference type="EMBL" id="KB306385">
    <property type="protein sequence ID" value="ELT99916.1"/>
    <property type="molecule type" value="Genomic_DNA"/>
</dbReference>
<dbReference type="Proteomes" id="UP000014760">
    <property type="component" value="Unassembled WGS sequence"/>
</dbReference>
<feature type="region of interest" description="Disordered" evidence="1">
    <location>
        <begin position="1"/>
        <end position="300"/>
    </location>
</feature>